<name>A0A9J6DM83_RHIMP</name>
<dbReference type="AlphaFoldDB" id="A0A9J6DM83"/>
<reference evidence="1" key="1">
    <citation type="journal article" date="2020" name="Cell">
        <title>Large-Scale Comparative Analyses of Tick Genomes Elucidate Their Genetic Diversity and Vector Capacities.</title>
        <authorList>
            <consortium name="Tick Genome and Microbiome Consortium (TIGMIC)"/>
            <person name="Jia N."/>
            <person name="Wang J."/>
            <person name="Shi W."/>
            <person name="Du L."/>
            <person name="Sun Y."/>
            <person name="Zhan W."/>
            <person name="Jiang J.F."/>
            <person name="Wang Q."/>
            <person name="Zhang B."/>
            <person name="Ji P."/>
            <person name="Bell-Sakyi L."/>
            <person name="Cui X.M."/>
            <person name="Yuan T.T."/>
            <person name="Jiang B.G."/>
            <person name="Yang W.F."/>
            <person name="Lam T.T."/>
            <person name="Chang Q.C."/>
            <person name="Ding S.J."/>
            <person name="Wang X.J."/>
            <person name="Zhu J.G."/>
            <person name="Ruan X.D."/>
            <person name="Zhao L."/>
            <person name="Wei J.T."/>
            <person name="Ye R.Z."/>
            <person name="Que T.C."/>
            <person name="Du C.H."/>
            <person name="Zhou Y.H."/>
            <person name="Cheng J.X."/>
            <person name="Dai P.F."/>
            <person name="Guo W.B."/>
            <person name="Han X.H."/>
            <person name="Huang E.J."/>
            <person name="Li L.F."/>
            <person name="Wei W."/>
            <person name="Gao Y.C."/>
            <person name="Liu J.Z."/>
            <person name="Shao H.Z."/>
            <person name="Wang X."/>
            <person name="Wang C.C."/>
            <person name="Yang T.C."/>
            <person name="Huo Q.B."/>
            <person name="Li W."/>
            <person name="Chen H.Y."/>
            <person name="Chen S.E."/>
            <person name="Zhou L.G."/>
            <person name="Ni X.B."/>
            <person name="Tian J.H."/>
            <person name="Sheng Y."/>
            <person name="Liu T."/>
            <person name="Pan Y.S."/>
            <person name="Xia L.Y."/>
            <person name="Li J."/>
            <person name="Zhao F."/>
            <person name="Cao W.C."/>
        </authorList>
    </citation>
    <scope>NUCLEOTIDE SEQUENCE</scope>
    <source>
        <strain evidence="1">Rmic-2018</strain>
    </source>
</reference>
<dbReference type="Proteomes" id="UP000821866">
    <property type="component" value="Chromosome 6"/>
</dbReference>
<dbReference type="EMBL" id="JABSTU010000008">
    <property type="protein sequence ID" value="KAH8023333.1"/>
    <property type="molecule type" value="Genomic_DNA"/>
</dbReference>
<proteinExistence type="predicted"/>
<sequence>MLDRSQHYPPQYSTFTCHHALFTQEAPFSCNPSHRPVHLTTIGALQTTDPSVTPAALLAMLLITVFVSAVVMPTNKSPTLTTCHSSEHTLYIKLSTMFATKATEPSTKTFIREDTADNNSLRYKGLLKSEDIPCDFAANVLGTLLEKYHENYFEYLSTYAFGSVFNNTVIEMWTNPLSLLGSWILQNLIDTTLLIQQTGQPNARFDTGISVVQMTTEEAKINSHMNYPKDKEPALPKLDDINFVTIDEEIIDHEVERAGNTVRKFSTWCHAPSTDFKNARERPERRLKQLSLGPATLDF</sequence>
<keyword evidence="2" id="KW-1185">Reference proteome</keyword>
<organism evidence="1 2">
    <name type="scientific">Rhipicephalus microplus</name>
    <name type="common">Cattle tick</name>
    <name type="synonym">Boophilus microplus</name>
    <dbReference type="NCBI Taxonomy" id="6941"/>
    <lineage>
        <taxon>Eukaryota</taxon>
        <taxon>Metazoa</taxon>
        <taxon>Ecdysozoa</taxon>
        <taxon>Arthropoda</taxon>
        <taxon>Chelicerata</taxon>
        <taxon>Arachnida</taxon>
        <taxon>Acari</taxon>
        <taxon>Parasitiformes</taxon>
        <taxon>Ixodida</taxon>
        <taxon>Ixodoidea</taxon>
        <taxon>Ixodidae</taxon>
        <taxon>Rhipicephalinae</taxon>
        <taxon>Rhipicephalus</taxon>
        <taxon>Boophilus</taxon>
    </lineage>
</organism>
<dbReference type="VEuPathDB" id="VectorBase:LOC119172568"/>
<evidence type="ECO:0000313" key="2">
    <source>
        <dbReference type="Proteomes" id="UP000821866"/>
    </source>
</evidence>
<protein>
    <submittedName>
        <fullName evidence="1">Uncharacterized protein</fullName>
    </submittedName>
</protein>
<reference evidence="1" key="2">
    <citation type="submission" date="2021-09" db="EMBL/GenBank/DDBJ databases">
        <authorList>
            <person name="Jia N."/>
            <person name="Wang J."/>
            <person name="Shi W."/>
            <person name="Du L."/>
            <person name="Sun Y."/>
            <person name="Zhan W."/>
            <person name="Jiang J."/>
            <person name="Wang Q."/>
            <person name="Zhang B."/>
            <person name="Ji P."/>
            <person name="Sakyi L.B."/>
            <person name="Cui X."/>
            <person name="Yuan T."/>
            <person name="Jiang B."/>
            <person name="Yang W."/>
            <person name="Lam T.T.-Y."/>
            <person name="Chang Q."/>
            <person name="Ding S."/>
            <person name="Wang X."/>
            <person name="Zhu J."/>
            <person name="Ruan X."/>
            <person name="Zhao L."/>
            <person name="Wei J."/>
            <person name="Que T."/>
            <person name="Du C."/>
            <person name="Cheng J."/>
            <person name="Dai P."/>
            <person name="Han X."/>
            <person name="Huang E."/>
            <person name="Gao Y."/>
            <person name="Liu J."/>
            <person name="Shao H."/>
            <person name="Ye R."/>
            <person name="Li L."/>
            <person name="Wei W."/>
            <person name="Wang X."/>
            <person name="Wang C."/>
            <person name="Huo Q."/>
            <person name="Li W."/>
            <person name="Guo W."/>
            <person name="Chen H."/>
            <person name="Chen S."/>
            <person name="Zhou L."/>
            <person name="Zhou L."/>
            <person name="Ni X."/>
            <person name="Tian J."/>
            <person name="Zhou Y."/>
            <person name="Sheng Y."/>
            <person name="Liu T."/>
            <person name="Pan Y."/>
            <person name="Xia L."/>
            <person name="Li J."/>
            <person name="Zhao F."/>
            <person name="Cao W."/>
        </authorList>
    </citation>
    <scope>NUCLEOTIDE SEQUENCE</scope>
    <source>
        <strain evidence="1">Rmic-2018</strain>
        <tissue evidence="1">Larvae</tissue>
    </source>
</reference>
<accession>A0A9J6DM83</accession>
<gene>
    <name evidence="1" type="ORF">HPB51_012102</name>
</gene>
<comment type="caution">
    <text evidence="1">The sequence shown here is derived from an EMBL/GenBank/DDBJ whole genome shotgun (WGS) entry which is preliminary data.</text>
</comment>
<evidence type="ECO:0000313" key="1">
    <source>
        <dbReference type="EMBL" id="KAH8023333.1"/>
    </source>
</evidence>